<feature type="compositionally biased region" description="Pro residues" evidence="1">
    <location>
        <begin position="138"/>
        <end position="147"/>
    </location>
</feature>
<keyword evidence="2" id="KW-1133">Transmembrane helix</keyword>
<evidence type="ECO:0000313" key="4">
    <source>
        <dbReference type="Proteomes" id="UP001555786"/>
    </source>
</evidence>
<feature type="compositionally biased region" description="Low complexity" evidence="1">
    <location>
        <begin position="365"/>
        <end position="382"/>
    </location>
</feature>
<dbReference type="EMBL" id="JBFNQD010000001">
    <property type="protein sequence ID" value="MEW9304271.1"/>
    <property type="molecule type" value="Genomic_DNA"/>
</dbReference>
<feature type="region of interest" description="Disordered" evidence="1">
    <location>
        <begin position="263"/>
        <end position="293"/>
    </location>
</feature>
<keyword evidence="4" id="KW-1185">Reference proteome</keyword>
<proteinExistence type="predicted"/>
<feature type="transmembrane region" description="Helical" evidence="2">
    <location>
        <begin position="310"/>
        <end position="331"/>
    </location>
</feature>
<feature type="region of interest" description="Disordered" evidence="1">
    <location>
        <begin position="343"/>
        <end position="382"/>
    </location>
</feature>
<evidence type="ECO:0000256" key="1">
    <source>
        <dbReference type="SAM" id="MobiDB-lite"/>
    </source>
</evidence>
<evidence type="ECO:0000256" key="2">
    <source>
        <dbReference type="SAM" id="Phobius"/>
    </source>
</evidence>
<name>A0ABV3PF57_9HYPH</name>
<accession>A0ABV3PF57</accession>
<organism evidence="3 4">
    <name type="scientific">Labrys neptuniae</name>
    <dbReference type="NCBI Taxonomy" id="376174"/>
    <lineage>
        <taxon>Bacteria</taxon>
        <taxon>Pseudomonadati</taxon>
        <taxon>Pseudomonadota</taxon>
        <taxon>Alphaproteobacteria</taxon>
        <taxon>Hyphomicrobiales</taxon>
        <taxon>Xanthobacteraceae</taxon>
        <taxon>Labrys</taxon>
    </lineage>
</organism>
<evidence type="ECO:0000313" key="3">
    <source>
        <dbReference type="EMBL" id="MEW9304271.1"/>
    </source>
</evidence>
<dbReference type="RefSeq" id="WP_367622720.1">
    <property type="nucleotide sequence ID" value="NZ_JBFNQD010000001.1"/>
</dbReference>
<evidence type="ECO:0008006" key="5">
    <source>
        <dbReference type="Google" id="ProtNLM"/>
    </source>
</evidence>
<dbReference type="Proteomes" id="UP001555786">
    <property type="component" value="Unassembled WGS sequence"/>
</dbReference>
<comment type="caution">
    <text evidence="3">The sequence shown here is derived from an EMBL/GenBank/DDBJ whole genome shotgun (WGS) entry which is preliminary data.</text>
</comment>
<keyword evidence="2" id="KW-0472">Membrane</keyword>
<sequence length="483" mass="49965">MAEPLKKDEALAAAVREAFQRHMENARLAAEALKEKQAAATAQRAVSPSARDPRLIVPKPANEAGAAETRAVVETAEAKEAKPAQAESTQAKSNESGPVEVKPSSPSLDHLVALASPPKELGTRPTEAPVPEAESKPVPTPEPPSPPAAVRADPAPAVEDSADDNGFDFGEALFIEIAPETEKKAQVEPPKMPRAASLDTPAPAPEQPGPEAGQAFEFRGPPSRERPRMSTVSATAEPPQDLDLRNGGSSLAAYADAGATPVAPAVKEEKPVMPQPAPARKTTRFGVNPAANANDTHVSRRNWAKIKIPPALIASVLLAAGIAAVGAYFWANPEKLQSLGSMVAPPASAPQETKVAAAPPPAATPAPNVTSPAPASVPAPQSATRNVSTIAITLDEIDQAVQSSRELLAGGDVVGAREALESYRSGTDPRALFALAETYDPAIVKDASQANAAQAKAFYEAAAKAGSQDTAERLARLALVHAN</sequence>
<feature type="compositionally biased region" description="Low complexity" evidence="1">
    <location>
        <begin position="148"/>
        <end position="157"/>
    </location>
</feature>
<protein>
    <recommendedName>
        <fullName evidence="5">Sel1 repeat family protein</fullName>
    </recommendedName>
</protein>
<gene>
    <name evidence="3" type="ORF">ABXS05_01885</name>
</gene>
<feature type="compositionally biased region" description="Low complexity" evidence="1">
    <location>
        <begin position="63"/>
        <end position="75"/>
    </location>
</feature>
<keyword evidence="2" id="KW-0812">Transmembrane</keyword>
<feature type="region of interest" description="Disordered" evidence="1">
    <location>
        <begin position="180"/>
        <end position="248"/>
    </location>
</feature>
<feature type="region of interest" description="Disordered" evidence="1">
    <location>
        <begin position="35"/>
        <end position="166"/>
    </location>
</feature>
<reference evidence="3 4" key="1">
    <citation type="submission" date="2024-07" db="EMBL/GenBank/DDBJ databases">
        <title>Description of Labrys sedimenti sp. nov., isolated from a diclofenac-degrading enrichment culture.</title>
        <authorList>
            <person name="Tancsics A."/>
            <person name="Csepanyi A."/>
        </authorList>
    </citation>
    <scope>NUCLEOTIDE SEQUENCE [LARGE SCALE GENOMIC DNA]</scope>
    <source>
        <strain evidence="3 4">LMG 23578</strain>
    </source>
</reference>